<dbReference type="PANTHER" id="PTHR43899">
    <property type="entry name" value="RH59310P"/>
    <property type="match status" value="1"/>
</dbReference>
<evidence type="ECO:0000256" key="2">
    <source>
        <dbReference type="ARBA" id="ARBA00023002"/>
    </source>
</evidence>
<organism evidence="3 4">
    <name type="scientific">Chiloscyllium punctatum</name>
    <name type="common">Brownbanded bambooshark</name>
    <name type="synonym">Hemiscyllium punctatum</name>
    <dbReference type="NCBI Taxonomy" id="137246"/>
    <lineage>
        <taxon>Eukaryota</taxon>
        <taxon>Metazoa</taxon>
        <taxon>Chordata</taxon>
        <taxon>Craniata</taxon>
        <taxon>Vertebrata</taxon>
        <taxon>Chondrichthyes</taxon>
        <taxon>Elasmobranchii</taxon>
        <taxon>Galeomorphii</taxon>
        <taxon>Galeoidea</taxon>
        <taxon>Orectolobiformes</taxon>
        <taxon>Hemiscylliidae</taxon>
        <taxon>Chiloscyllium</taxon>
    </lineage>
</organism>
<dbReference type="SUPFAM" id="SSF51735">
    <property type="entry name" value="NAD(P)-binding Rossmann-fold domains"/>
    <property type="match status" value="1"/>
</dbReference>
<dbReference type="InterPro" id="IPR002347">
    <property type="entry name" value="SDR_fam"/>
</dbReference>
<evidence type="ECO:0000313" key="3">
    <source>
        <dbReference type="EMBL" id="GCC38150.1"/>
    </source>
</evidence>
<dbReference type="OrthoDB" id="5545019at2759"/>
<protein>
    <recommendedName>
        <fullName evidence="5">Ketoreductase (KR) domain-containing protein</fullName>
    </recommendedName>
</protein>
<comment type="caution">
    <text evidence="3">The sequence shown here is derived from an EMBL/GenBank/DDBJ whole genome shotgun (WGS) entry which is preliminary data.</text>
</comment>
<accession>A0A401T698</accession>
<keyword evidence="1" id="KW-0443">Lipid metabolism</keyword>
<dbReference type="CDD" id="cd05356">
    <property type="entry name" value="17beta-HSD1_like_SDR_c"/>
    <property type="match status" value="1"/>
</dbReference>
<dbReference type="PRINTS" id="PR00081">
    <property type="entry name" value="GDHRDH"/>
</dbReference>
<dbReference type="Gene3D" id="3.40.50.720">
    <property type="entry name" value="NAD(P)-binding Rossmann-like Domain"/>
    <property type="match status" value="1"/>
</dbReference>
<dbReference type="GO" id="GO:0006694">
    <property type="term" value="P:steroid biosynthetic process"/>
    <property type="evidence" value="ECO:0007669"/>
    <property type="project" value="UniProtKB-KW"/>
</dbReference>
<dbReference type="GO" id="GO:0016491">
    <property type="term" value="F:oxidoreductase activity"/>
    <property type="evidence" value="ECO:0007669"/>
    <property type="project" value="UniProtKB-KW"/>
</dbReference>
<dbReference type="InterPro" id="IPR051019">
    <property type="entry name" value="VLCFA-Steroid_DH"/>
</dbReference>
<sequence>MIIITGGTDGIGKAYAHEFAKRGLSIVLISRTKEKLIKVANEIEQASGRKVKTIQVNFIKRDIYQHIKENLRGLEIGVLVNNVGMMQKPNPCRFLEMYDIDKTLDDIINVNVISVVKIFMERFSRGCQAEYGSKGIIIQCLMPYAVASAMSQVNPGILAKSAKEYVRNSLDCTFLGDQSHGCVPHEIMAYVNGKIPHWITYNDVFLDKIKGYLQNHARRYNYSQH</sequence>
<evidence type="ECO:0000313" key="4">
    <source>
        <dbReference type="Proteomes" id="UP000287033"/>
    </source>
</evidence>
<keyword evidence="1" id="KW-0444">Lipid biosynthesis</keyword>
<dbReference type="OMA" id="HEIMAYV"/>
<keyword evidence="2" id="KW-0560">Oxidoreductase</keyword>
<dbReference type="Proteomes" id="UP000287033">
    <property type="component" value="Unassembled WGS sequence"/>
</dbReference>
<dbReference type="InterPro" id="IPR036291">
    <property type="entry name" value="NAD(P)-bd_dom_sf"/>
</dbReference>
<dbReference type="AlphaFoldDB" id="A0A401T698"/>
<dbReference type="Pfam" id="PF00106">
    <property type="entry name" value="adh_short"/>
    <property type="match status" value="1"/>
</dbReference>
<dbReference type="GO" id="GO:0005783">
    <property type="term" value="C:endoplasmic reticulum"/>
    <property type="evidence" value="ECO:0007669"/>
    <property type="project" value="TreeGrafter"/>
</dbReference>
<evidence type="ECO:0000256" key="1">
    <source>
        <dbReference type="ARBA" id="ARBA00022955"/>
    </source>
</evidence>
<dbReference type="EMBL" id="BEZZ01001122">
    <property type="protein sequence ID" value="GCC38150.1"/>
    <property type="molecule type" value="Genomic_DNA"/>
</dbReference>
<dbReference type="STRING" id="137246.A0A401T698"/>
<proteinExistence type="predicted"/>
<dbReference type="PANTHER" id="PTHR43899:SF7">
    <property type="entry name" value="17-BETA-HYDROXYSTEROID DEHYDROGENASE TYPE 3"/>
    <property type="match status" value="1"/>
</dbReference>
<gene>
    <name evidence="3" type="ORF">chiPu_0016662</name>
</gene>
<evidence type="ECO:0008006" key="5">
    <source>
        <dbReference type="Google" id="ProtNLM"/>
    </source>
</evidence>
<keyword evidence="1" id="KW-0752">Steroid biosynthesis</keyword>
<reference evidence="3 4" key="1">
    <citation type="journal article" date="2018" name="Nat. Ecol. Evol.">
        <title>Shark genomes provide insights into elasmobranch evolution and the origin of vertebrates.</title>
        <authorList>
            <person name="Hara Y"/>
            <person name="Yamaguchi K"/>
            <person name="Onimaru K"/>
            <person name="Kadota M"/>
            <person name="Koyanagi M"/>
            <person name="Keeley SD"/>
            <person name="Tatsumi K"/>
            <person name="Tanaka K"/>
            <person name="Motone F"/>
            <person name="Kageyama Y"/>
            <person name="Nozu R"/>
            <person name="Adachi N"/>
            <person name="Nishimura O"/>
            <person name="Nakagawa R"/>
            <person name="Tanegashima C"/>
            <person name="Kiyatake I"/>
            <person name="Matsumoto R"/>
            <person name="Murakumo K"/>
            <person name="Nishida K"/>
            <person name="Terakita A"/>
            <person name="Kuratani S"/>
            <person name="Sato K"/>
            <person name="Hyodo S Kuraku.S."/>
        </authorList>
    </citation>
    <scope>NUCLEOTIDE SEQUENCE [LARGE SCALE GENOMIC DNA]</scope>
</reference>
<name>A0A401T698_CHIPU</name>
<keyword evidence="4" id="KW-1185">Reference proteome</keyword>